<keyword evidence="7" id="KW-1185">Reference proteome</keyword>
<proteinExistence type="inferred from homology"/>
<comment type="similarity">
    <text evidence="1">Belongs to the SCO1/2 family.</text>
</comment>
<name>A0A974SSG2_9RHOO</name>
<accession>A0A974SSG2</accession>
<gene>
    <name evidence="6" type="ORF">IWH25_02555</name>
</gene>
<keyword evidence="3" id="KW-0479">Metal-binding</keyword>
<evidence type="ECO:0000256" key="4">
    <source>
        <dbReference type="PIRSR" id="PIRSR603782-2"/>
    </source>
</evidence>
<organism evidence="6 7">
    <name type="scientific">Azospira restricta</name>
    <dbReference type="NCBI Taxonomy" id="404405"/>
    <lineage>
        <taxon>Bacteria</taxon>
        <taxon>Pseudomonadati</taxon>
        <taxon>Pseudomonadota</taxon>
        <taxon>Betaproteobacteria</taxon>
        <taxon>Rhodocyclales</taxon>
        <taxon>Rhodocyclaceae</taxon>
        <taxon>Azospira</taxon>
    </lineage>
</organism>
<dbReference type="CDD" id="cd02968">
    <property type="entry name" value="SCO"/>
    <property type="match status" value="1"/>
</dbReference>
<dbReference type="SUPFAM" id="SSF52833">
    <property type="entry name" value="Thioredoxin-like"/>
    <property type="match status" value="1"/>
</dbReference>
<evidence type="ECO:0000313" key="7">
    <source>
        <dbReference type="Proteomes" id="UP000663444"/>
    </source>
</evidence>
<feature type="binding site" evidence="3">
    <location>
        <position position="156"/>
    </location>
    <ligand>
        <name>Cu cation</name>
        <dbReference type="ChEBI" id="CHEBI:23378"/>
    </ligand>
</feature>
<dbReference type="Proteomes" id="UP000663444">
    <property type="component" value="Chromosome"/>
</dbReference>
<evidence type="ECO:0000256" key="1">
    <source>
        <dbReference type="ARBA" id="ARBA00010996"/>
    </source>
</evidence>
<feature type="binding site" evidence="3">
    <location>
        <position position="65"/>
    </location>
    <ligand>
        <name>Cu cation</name>
        <dbReference type="ChEBI" id="CHEBI:23378"/>
    </ligand>
</feature>
<feature type="binding site" evidence="3">
    <location>
        <position position="69"/>
    </location>
    <ligand>
        <name>Cu cation</name>
        <dbReference type="ChEBI" id="CHEBI:23378"/>
    </ligand>
</feature>
<dbReference type="InterPro" id="IPR013766">
    <property type="entry name" value="Thioredoxin_domain"/>
</dbReference>
<evidence type="ECO:0000256" key="2">
    <source>
        <dbReference type="ARBA" id="ARBA00023008"/>
    </source>
</evidence>
<dbReference type="Gene3D" id="3.40.30.10">
    <property type="entry name" value="Glutaredoxin"/>
    <property type="match status" value="1"/>
</dbReference>
<dbReference type="InterPro" id="IPR003782">
    <property type="entry name" value="SCO1/SenC"/>
</dbReference>
<keyword evidence="2 3" id="KW-0186">Copper</keyword>
<sequence length="194" mass="21150">MAAEVDAAVLELRLAYPSARDAGAEPPAAGEVVPRYLLADHHGRTVTDQDFRGRFQLITFGYISCPDVCPTTLAEMAAVLKALGESAKRVQPLFVTVDPERDTPALLKEYTATFDARILGLTGSPELVRGVADNFRVRYEKVREPGAPAERYTVDHSAGMFLLGPDGRLLARFPYALPVADLTRRIADQLQAVP</sequence>
<dbReference type="AlphaFoldDB" id="A0A974SSG2"/>
<protein>
    <submittedName>
        <fullName evidence="6">SCO family protein</fullName>
    </submittedName>
</protein>
<dbReference type="PANTHER" id="PTHR12151">
    <property type="entry name" value="ELECTRON TRANSPORT PROTIN SCO1/SENC FAMILY MEMBER"/>
    <property type="match status" value="1"/>
</dbReference>
<dbReference type="GO" id="GO:0046872">
    <property type="term" value="F:metal ion binding"/>
    <property type="evidence" value="ECO:0007669"/>
    <property type="project" value="UniProtKB-KW"/>
</dbReference>
<dbReference type="EMBL" id="CP064781">
    <property type="protein sequence ID" value="QRJ65607.1"/>
    <property type="molecule type" value="Genomic_DNA"/>
</dbReference>
<dbReference type="PANTHER" id="PTHR12151:SF25">
    <property type="entry name" value="LINALOOL DEHYDRATASE_ISOMERASE DOMAIN-CONTAINING PROTEIN"/>
    <property type="match status" value="1"/>
</dbReference>
<evidence type="ECO:0000259" key="5">
    <source>
        <dbReference type="PROSITE" id="PS51352"/>
    </source>
</evidence>
<evidence type="ECO:0000313" key="6">
    <source>
        <dbReference type="EMBL" id="QRJ65607.1"/>
    </source>
</evidence>
<evidence type="ECO:0000256" key="3">
    <source>
        <dbReference type="PIRSR" id="PIRSR603782-1"/>
    </source>
</evidence>
<dbReference type="Pfam" id="PF02630">
    <property type="entry name" value="SCO1-SenC"/>
    <property type="match status" value="1"/>
</dbReference>
<dbReference type="PROSITE" id="PS51352">
    <property type="entry name" value="THIOREDOXIN_2"/>
    <property type="match status" value="1"/>
</dbReference>
<reference evidence="6" key="1">
    <citation type="submission" date="2020-11" db="EMBL/GenBank/DDBJ databases">
        <title>Azospira restricta DSM 18626 genome sequence.</title>
        <authorList>
            <person name="Moe W.M."/>
        </authorList>
    </citation>
    <scope>NUCLEOTIDE SEQUENCE</scope>
    <source>
        <strain evidence="6">DSM 18626</strain>
    </source>
</reference>
<dbReference type="KEGG" id="ares:IWH25_02555"/>
<feature type="disulfide bond" description="Redox-active" evidence="4">
    <location>
        <begin position="65"/>
        <end position="69"/>
    </location>
</feature>
<dbReference type="FunFam" id="3.40.30.10:FF:000013">
    <property type="entry name" value="Blast:Protein SCO1 homolog, mitochondrial"/>
    <property type="match status" value="1"/>
</dbReference>
<dbReference type="InterPro" id="IPR036249">
    <property type="entry name" value="Thioredoxin-like_sf"/>
</dbReference>
<keyword evidence="4" id="KW-1015">Disulfide bond</keyword>
<feature type="domain" description="Thioredoxin" evidence="5">
    <location>
        <begin position="27"/>
        <end position="192"/>
    </location>
</feature>